<accession>A0AC35F5T6</accession>
<sequence>MLYWEYRRILRQKWRHFRPIPEGATYQQISRGRILVTFALFFVAWKSMGLYLNEKLLYNKDETTGEYRYFQPREMKAIIKEKRMAMDTGLKKKETLTVEDVTKFPLDD</sequence>
<protein>
    <submittedName>
        <fullName evidence="2">Uncharacterized protein</fullName>
    </submittedName>
</protein>
<dbReference type="Proteomes" id="UP000887580">
    <property type="component" value="Unplaced"/>
</dbReference>
<organism evidence="1 2">
    <name type="scientific">Panagrolaimus sp. PS1159</name>
    <dbReference type="NCBI Taxonomy" id="55785"/>
    <lineage>
        <taxon>Eukaryota</taxon>
        <taxon>Metazoa</taxon>
        <taxon>Ecdysozoa</taxon>
        <taxon>Nematoda</taxon>
        <taxon>Chromadorea</taxon>
        <taxon>Rhabditida</taxon>
        <taxon>Tylenchina</taxon>
        <taxon>Panagrolaimomorpha</taxon>
        <taxon>Panagrolaimoidea</taxon>
        <taxon>Panagrolaimidae</taxon>
        <taxon>Panagrolaimus</taxon>
    </lineage>
</organism>
<name>A0AC35F5T6_9BILA</name>
<evidence type="ECO:0000313" key="2">
    <source>
        <dbReference type="WBParaSite" id="PS1159_v2.g14095.t1"/>
    </source>
</evidence>
<evidence type="ECO:0000313" key="1">
    <source>
        <dbReference type="Proteomes" id="UP000887580"/>
    </source>
</evidence>
<dbReference type="WBParaSite" id="PS1159_v2.g14095.t1">
    <property type="protein sequence ID" value="PS1159_v2.g14095.t1"/>
    <property type="gene ID" value="PS1159_v2.g14095"/>
</dbReference>
<proteinExistence type="predicted"/>
<reference evidence="2" key="1">
    <citation type="submission" date="2022-11" db="UniProtKB">
        <authorList>
            <consortium name="WormBaseParasite"/>
        </authorList>
    </citation>
    <scope>IDENTIFICATION</scope>
</reference>